<dbReference type="AlphaFoldDB" id="A0A6V8PTV7"/>
<comment type="caution">
    <text evidence="9">The sequence shown here is derived from an EMBL/GenBank/DDBJ whole genome shotgun (WGS) entry which is preliminary data.</text>
</comment>
<evidence type="ECO:0000256" key="6">
    <source>
        <dbReference type="ARBA" id="ARBA00022989"/>
    </source>
</evidence>
<evidence type="ECO:0000256" key="5">
    <source>
        <dbReference type="ARBA" id="ARBA00022692"/>
    </source>
</evidence>
<feature type="transmembrane region" description="Helical" evidence="8">
    <location>
        <begin position="41"/>
        <end position="62"/>
    </location>
</feature>
<keyword evidence="4 9" id="KW-0808">Transferase</keyword>
<sequence>MVSTKIGTFLRDIKFEHSIFALPFAYMGAILVPGLPTWWQIVWITVAMVGARTLAMSLNRLIDRNIDALNIRTRERALPTGLISVREVLVYGLLSLVVFMIAVFQLAPLCRYLCPVVIITFVVYPSTKRFSWFSHFFFGFTYSVV</sequence>
<organism evidence="9 10">
    <name type="scientific">Candidatus Hakubella thermalkaliphila</name>
    <dbReference type="NCBI Taxonomy" id="2754717"/>
    <lineage>
        <taxon>Bacteria</taxon>
        <taxon>Bacillati</taxon>
        <taxon>Actinomycetota</taxon>
        <taxon>Actinomycetota incertae sedis</taxon>
        <taxon>Candidatus Hakubellales</taxon>
        <taxon>Candidatus Hakubellaceae</taxon>
        <taxon>Candidatus Hakubella</taxon>
    </lineage>
</organism>
<dbReference type="GO" id="GO:0006744">
    <property type="term" value="P:ubiquinone biosynthetic process"/>
    <property type="evidence" value="ECO:0007669"/>
    <property type="project" value="TreeGrafter"/>
</dbReference>
<proteinExistence type="inferred from homology"/>
<dbReference type="PANTHER" id="PTHR11048:SF28">
    <property type="entry name" value="4-HYDROXYBENZOATE POLYPRENYLTRANSFERASE, MITOCHONDRIAL"/>
    <property type="match status" value="1"/>
</dbReference>
<evidence type="ECO:0000256" key="2">
    <source>
        <dbReference type="ARBA" id="ARBA00004141"/>
    </source>
</evidence>
<dbReference type="InterPro" id="IPR044878">
    <property type="entry name" value="UbiA_sf"/>
</dbReference>
<dbReference type="Gene3D" id="1.10.357.140">
    <property type="entry name" value="UbiA prenyltransferase"/>
    <property type="match status" value="1"/>
</dbReference>
<comment type="subcellular location">
    <subcellularLocation>
        <location evidence="2">Membrane</location>
        <topology evidence="2">Multi-pass membrane protein</topology>
    </subcellularLocation>
</comment>
<dbReference type="GO" id="GO:0016765">
    <property type="term" value="F:transferase activity, transferring alkyl or aryl (other than methyl) groups"/>
    <property type="evidence" value="ECO:0007669"/>
    <property type="project" value="InterPro"/>
</dbReference>
<name>A0A6V8PTV7_9ACTN</name>
<dbReference type="InterPro" id="IPR039653">
    <property type="entry name" value="Prenyltransferase"/>
</dbReference>
<dbReference type="EMBL" id="BLSB01000346">
    <property type="protein sequence ID" value="GFP36005.1"/>
    <property type="molecule type" value="Genomic_DNA"/>
</dbReference>
<dbReference type="FunFam" id="1.10.357.140:FF:000008">
    <property type="entry name" value="4-hydroxybenzoate octaprenyltransferase"/>
    <property type="match status" value="1"/>
</dbReference>
<dbReference type="GO" id="GO:0005886">
    <property type="term" value="C:plasma membrane"/>
    <property type="evidence" value="ECO:0007669"/>
    <property type="project" value="TreeGrafter"/>
</dbReference>
<dbReference type="Proteomes" id="UP000576480">
    <property type="component" value="Unassembled WGS sequence"/>
</dbReference>
<evidence type="ECO:0000256" key="7">
    <source>
        <dbReference type="ARBA" id="ARBA00023136"/>
    </source>
</evidence>
<protein>
    <submittedName>
        <fullName evidence="9">4-hydroxybenzoate polyprenyltransferase</fullName>
    </submittedName>
</protein>
<comment type="cofactor">
    <cofactor evidence="1">
        <name>Mg(2+)</name>
        <dbReference type="ChEBI" id="CHEBI:18420"/>
    </cofactor>
</comment>
<reference evidence="9 10" key="1">
    <citation type="journal article" date="2020" name="Front. Microbiol.">
        <title>Single-cell genomics of novel Actinobacteria with the Wood-Ljungdahl pathway discovered in a serpentinizing system.</title>
        <authorList>
            <person name="Merino N."/>
            <person name="Kawai M."/>
            <person name="Boyd E.S."/>
            <person name="Colman D.R."/>
            <person name="McGlynn S.E."/>
            <person name="Nealson K.H."/>
            <person name="Kurokawa K."/>
            <person name="Hongoh Y."/>
        </authorList>
    </citation>
    <scope>NUCLEOTIDE SEQUENCE [LARGE SCALE GENOMIC DNA]</scope>
    <source>
        <strain evidence="9 10">S43</strain>
    </source>
</reference>
<evidence type="ECO:0000256" key="3">
    <source>
        <dbReference type="ARBA" id="ARBA00005985"/>
    </source>
</evidence>
<comment type="similarity">
    <text evidence="3">Belongs to the UbiA prenyltransferase family.</text>
</comment>
<keyword evidence="7 8" id="KW-0472">Membrane</keyword>
<gene>
    <name evidence="9" type="ORF">HKBW3S43_01793</name>
</gene>
<dbReference type="Pfam" id="PF01040">
    <property type="entry name" value="UbiA"/>
    <property type="match status" value="1"/>
</dbReference>
<accession>A0A6V8PTV7</accession>
<keyword evidence="6 8" id="KW-1133">Transmembrane helix</keyword>
<keyword evidence="5 8" id="KW-0812">Transmembrane</keyword>
<dbReference type="InterPro" id="IPR000537">
    <property type="entry name" value="UbiA_prenyltransferase"/>
</dbReference>
<evidence type="ECO:0000313" key="9">
    <source>
        <dbReference type="EMBL" id="GFP36005.1"/>
    </source>
</evidence>
<feature type="transmembrane region" description="Helical" evidence="8">
    <location>
        <begin position="15"/>
        <end position="35"/>
    </location>
</feature>
<feature type="non-terminal residue" evidence="9">
    <location>
        <position position="145"/>
    </location>
</feature>
<evidence type="ECO:0000313" key="10">
    <source>
        <dbReference type="Proteomes" id="UP000576480"/>
    </source>
</evidence>
<dbReference type="RefSeq" id="WP_176230447.1">
    <property type="nucleotide sequence ID" value="NZ_BLSB01000346.1"/>
</dbReference>
<feature type="transmembrane region" description="Helical" evidence="8">
    <location>
        <begin position="83"/>
        <end position="103"/>
    </location>
</feature>
<evidence type="ECO:0000256" key="4">
    <source>
        <dbReference type="ARBA" id="ARBA00022679"/>
    </source>
</evidence>
<evidence type="ECO:0000256" key="8">
    <source>
        <dbReference type="SAM" id="Phobius"/>
    </source>
</evidence>
<evidence type="ECO:0000256" key="1">
    <source>
        <dbReference type="ARBA" id="ARBA00001946"/>
    </source>
</evidence>
<dbReference type="PANTHER" id="PTHR11048">
    <property type="entry name" value="PRENYLTRANSFERASES"/>
    <property type="match status" value="1"/>
</dbReference>
<feature type="transmembrane region" description="Helical" evidence="8">
    <location>
        <begin position="109"/>
        <end position="127"/>
    </location>
</feature>